<protein>
    <recommendedName>
        <fullName evidence="1">riboflavin kinase</fullName>
        <ecNumber evidence="1">2.7.1.26</ecNumber>
    </recommendedName>
</protein>
<dbReference type="InterPro" id="IPR015865">
    <property type="entry name" value="Riboflavin_kinase_bac/euk"/>
</dbReference>
<keyword evidence="10" id="KW-1185">Reference proteome</keyword>
<evidence type="ECO:0000256" key="4">
    <source>
        <dbReference type="ARBA" id="ARBA00022679"/>
    </source>
</evidence>
<dbReference type="GO" id="GO:0009398">
    <property type="term" value="P:FMN biosynthetic process"/>
    <property type="evidence" value="ECO:0007669"/>
    <property type="project" value="TreeGrafter"/>
</dbReference>
<evidence type="ECO:0000259" key="8">
    <source>
        <dbReference type="SMART" id="SM00904"/>
    </source>
</evidence>
<evidence type="ECO:0000256" key="1">
    <source>
        <dbReference type="ARBA" id="ARBA00012105"/>
    </source>
</evidence>
<sequence>MIEILHGTVEHGDARGREIGFPTANLRIDDREHLDGVWAGYAEVDGLRHAASISIGRRPTYYPDNAYRLAEIHILDFQGNLYDKVMSVELTTFIRGQQRFNNSRELISQIVEDVRITRELTDPSEKFIRLPWIGLVAA</sequence>
<dbReference type="RefSeq" id="WP_345472333.1">
    <property type="nucleotide sequence ID" value="NZ_CP125942.1"/>
</dbReference>
<organism evidence="9 10">
    <name type="scientific">Glutamicibacter ectropisis</name>
    <dbReference type="NCBI Taxonomy" id="3046593"/>
    <lineage>
        <taxon>Bacteria</taxon>
        <taxon>Bacillati</taxon>
        <taxon>Actinomycetota</taxon>
        <taxon>Actinomycetes</taxon>
        <taxon>Micrococcales</taxon>
        <taxon>Micrococcaceae</taxon>
        <taxon>Glutamicibacter</taxon>
    </lineage>
</organism>
<keyword evidence="2" id="KW-0285">Flavoprotein</keyword>
<proteinExistence type="predicted"/>
<dbReference type="EMBL" id="CP125942">
    <property type="protein sequence ID" value="XAO46206.1"/>
    <property type="molecule type" value="Genomic_DNA"/>
</dbReference>
<dbReference type="GO" id="GO:0009231">
    <property type="term" value="P:riboflavin biosynthetic process"/>
    <property type="evidence" value="ECO:0007669"/>
    <property type="project" value="InterPro"/>
</dbReference>
<dbReference type="SUPFAM" id="SSF82114">
    <property type="entry name" value="Riboflavin kinase-like"/>
    <property type="match status" value="1"/>
</dbReference>
<keyword evidence="6" id="KW-0067">ATP-binding</keyword>
<evidence type="ECO:0000256" key="6">
    <source>
        <dbReference type="ARBA" id="ARBA00022840"/>
    </source>
</evidence>
<dbReference type="AlphaFoldDB" id="A0AAU6WEU2"/>
<dbReference type="GO" id="GO:0008531">
    <property type="term" value="F:riboflavin kinase activity"/>
    <property type="evidence" value="ECO:0007669"/>
    <property type="project" value="UniProtKB-EC"/>
</dbReference>
<dbReference type="GO" id="GO:0005524">
    <property type="term" value="F:ATP binding"/>
    <property type="evidence" value="ECO:0007669"/>
    <property type="project" value="UniProtKB-KW"/>
</dbReference>
<evidence type="ECO:0000313" key="9">
    <source>
        <dbReference type="EMBL" id="XAO46206.1"/>
    </source>
</evidence>
<dbReference type="PANTHER" id="PTHR22749">
    <property type="entry name" value="RIBOFLAVIN KINASE/FMN ADENYLYLTRANSFERASE"/>
    <property type="match status" value="1"/>
</dbReference>
<keyword evidence="3" id="KW-0288">FMN</keyword>
<gene>
    <name evidence="9" type="ORF">QMQ05_01270</name>
</gene>
<name>A0AAU6WEU2_9MICC</name>
<dbReference type="Gene3D" id="2.40.30.30">
    <property type="entry name" value="Riboflavin kinase-like"/>
    <property type="match status" value="1"/>
</dbReference>
<evidence type="ECO:0000256" key="7">
    <source>
        <dbReference type="ARBA" id="ARBA00047880"/>
    </source>
</evidence>
<dbReference type="InterPro" id="IPR023465">
    <property type="entry name" value="Riboflavin_kinase_dom_sf"/>
</dbReference>
<keyword evidence="5" id="KW-0547">Nucleotide-binding</keyword>
<comment type="catalytic activity">
    <reaction evidence="7">
        <text>riboflavin + ATP = FMN + ADP + H(+)</text>
        <dbReference type="Rhea" id="RHEA:14357"/>
        <dbReference type="ChEBI" id="CHEBI:15378"/>
        <dbReference type="ChEBI" id="CHEBI:30616"/>
        <dbReference type="ChEBI" id="CHEBI:57986"/>
        <dbReference type="ChEBI" id="CHEBI:58210"/>
        <dbReference type="ChEBI" id="CHEBI:456216"/>
        <dbReference type="EC" id="2.7.1.26"/>
    </reaction>
</comment>
<accession>A0AAU6WEU2</accession>
<dbReference type="EC" id="2.7.1.26" evidence="1"/>
<evidence type="ECO:0000256" key="5">
    <source>
        <dbReference type="ARBA" id="ARBA00022741"/>
    </source>
</evidence>
<evidence type="ECO:0000256" key="3">
    <source>
        <dbReference type="ARBA" id="ARBA00022643"/>
    </source>
</evidence>
<dbReference type="Proteomes" id="UP001486888">
    <property type="component" value="Chromosome"/>
</dbReference>
<feature type="domain" description="Riboflavin kinase" evidence="8">
    <location>
        <begin position="4"/>
        <end position="122"/>
    </location>
</feature>
<dbReference type="Pfam" id="PF01687">
    <property type="entry name" value="Flavokinase"/>
    <property type="match status" value="1"/>
</dbReference>
<dbReference type="SMART" id="SM00904">
    <property type="entry name" value="Flavokinase"/>
    <property type="match status" value="1"/>
</dbReference>
<evidence type="ECO:0000313" key="10">
    <source>
        <dbReference type="Proteomes" id="UP001486888"/>
    </source>
</evidence>
<evidence type="ECO:0000256" key="2">
    <source>
        <dbReference type="ARBA" id="ARBA00022630"/>
    </source>
</evidence>
<dbReference type="PANTHER" id="PTHR22749:SF6">
    <property type="entry name" value="RIBOFLAVIN KINASE"/>
    <property type="match status" value="1"/>
</dbReference>
<keyword evidence="4" id="KW-0808">Transferase</keyword>
<dbReference type="InterPro" id="IPR023468">
    <property type="entry name" value="Riboflavin_kinase"/>
</dbReference>
<reference evidence="9 10" key="1">
    <citation type="submission" date="2023-05" db="EMBL/GenBank/DDBJ databases">
        <title>Glutamicibacter sp. B1, complete genome.</title>
        <authorList>
            <person name="Long Y.H."/>
            <person name="Fang T."/>
            <person name="Li X.Y."/>
        </authorList>
    </citation>
    <scope>NUCLEOTIDE SEQUENCE [LARGE SCALE GENOMIC DNA]</scope>
    <source>
        <strain evidence="9 10">B1</strain>
    </source>
</reference>
<dbReference type="KEGG" id="gey:QMQ05_01270"/>
<keyword evidence="9" id="KW-0418">Kinase</keyword>